<evidence type="ECO:0000313" key="4">
    <source>
        <dbReference type="Proteomes" id="UP000255207"/>
    </source>
</evidence>
<sequence>MLGGYGGFGARIARRLAAAGHEVLVAGRSREKAERFCEGQPSLTPLGLDRDLGLAAALAEHRPFALIDAAGPFQGTGYDVAQACIAAGCHYLDIADGREFVGGIGVLDEAALAAGVAVIAGASSVPALSGAVVRELAVGVERISAVEMAISASNRATAGPSVTKAIFSYIGKAIPLWRGRRPHTGHGWQDLQRLDFSITGEATLRGRVVGLADVPDLALLPERLPGRPAVTFRAGTELAVQNLALWLASWPVRWGWLADLSRFVPLVLRAQKLTSGFGSDRSGMMVRLFGLAGGRRVERRWTLIASGGDGPEIPGLAAAILVDRLAAGSIAPGARDAGELLALAEFEPAFSALAIRHEATEWPQPAALYERVLGARFLAMPASVRAMHGVLRDDGASGRGTVTRGNNPVARLVAAVFGFPAEGEHVLHVSFTEKDGAETWTRDFSGNRFTSELSQHGEHLVERFGLLRFGFHLEADDRGLAMHLKRWWLGPVPLPLALAPRSLAREWEADGRFQFDVPIALPLVGTVVHYRGWLERK</sequence>
<dbReference type="PANTHER" id="PTHR43796">
    <property type="entry name" value="CARBOXYNORSPERMIDINE SYNTHASE"/>
    <property type="match status" value="1"/>
</dbReference>
<feature type="domain" description="Saccharopine dehydrogenase NADP binding" evidence="1">
    <location>
        <begin position="2"/>
        <end position="95"/>
    </location>
</feature>
<accession>A0A370L8I5</accession>
<dbReference type="Pfam" id="PF03435">
    <property type="entry name" value="Sacchrp_dh_NADP"/>
    <property type="match status" value="1"/>
</dbReference>
<dbReference type="Gene3D" id="3.40.50.720">
    <property type="entry name" value="NAD(P)-binding Rossmann-like Domain"/>
    <property type="match status" value="1"/>
</dbReference>
<name>A0A370L8I5_9HYPH</name>
<gene>
    <name evidence="3" type="ORF">DWE98_09415</name>
</gene>
<proteinExistence type="predicted"/>
<dbReference type="InterPro" id="IPR036291">
    <property type="entry name" value="NAD(P)-bd_dom_sf"/>
</dbReference>
<dbReference type="Proteomes" id="UP000255207">
    <property type="component" value="Unassembled WGS sequence"/>
</dbReference>
<keyword evidence="4" id="KW-1185">Reference proteome</keyword>
<organism evidence="3 4">
    <name type="scientific">Bosea caraganae</name>
    <dbReference type="NCBI Taxonomy" id="2763117"/>
    <lineage>
        <taxon>Bacteria</taxon>
        <taxon>Pseudomonadati</taxon>
        <taxon>Pseudomonadota</taxon>
        <taxon>Alphaproteobacteria</taxon>
        <taxon>Hyphomicrobiales</taxon>
        <taxon>Boseaceae</taxon>
        <taxon>Bosea</taxon>
    </lineage>
</organism>
<comment type="caution">
    <text evidence="3">The sequence shown here is derived from an EMBL/GenBank/DDBJ whole genome shotgun (WGS) entry which is preliminary data.</text>
</comment>
<evidence type="ECO:0000313" key="3">
    <source>
        <dbReference type="EMBL" id="RDJ26357.1"/>
    </source>
</evidence>
<dbReference type="InterPro" id="IPR025311">
    <property type="entry name" value="DUF4166"/>
</dbReference>
<dbReference type="AlphaFoldDB" id="A0A370L8I5"/>
<dbReference type="EMBL" id="QQTP01000004">
    <property type="protein sequence ID" value="RDJ26357.1"/>
    <property type="molecule type" value="Genomic_DNA"/>
</dbReference>
<dbReference type="OrthoDB" id="528778at2"/>
<dbReference type="InterPro" id="IPR005097">
    <property type="entry name" value="Sacchrp_dh_NADP-bd"/>
</dbReference>
<dbReference type="SUPFAM" id="SSF51735">
    <property type="entry name" value="NAD(P)-binding Rossmann-fold domains"/>
    <property type="match status" value="1"/>
</dbReference>
<evidence type="ECO:0000259" key="1">
    <source>
        <dbReference type="Pfam" id="PF03435"/>
    </source>
</evidence>
<feature type="domain" description="DUF4166" evidence="2">
    <location>
        <begin position="381"/>
        <end position="534"/>
    </location>
</feature>
<dbReference type="PANTHER" id="PTHR43796:SF2">
    <property type="entry name" value="CARBOXYNORSPERMIDINE SYNTHASE"/>
    <property type="match status" value="1"/>
</dbReference>
<dbReference type="Pfam" id="PF13761">
    <property type="entry name" value="DUF4166"/>
    <property type="match status" value="1"/>
</dbReference>
<reference evidence="4" key="1">
    <citation type="submission" date="2018-07" db="EMBL/GenBank/DDBJ databases">
        <authorList>
            <person name="Safronova V.I."/>
            <person name="Chirak E.R."/>
            <person name="Sazanova A.L."/>
        </authorList>
    </citation>
    <scope>NUCLEOTIDE SEQUENCE [LARGE SCALE GENOMIC DNA]</scope>
    <source>
        <strain evidence="4">RCAM04685</strain>
    </source>
</reference>
<protein>
    <submittedName>
        <fullName evidence="3">DUF4166 domain-containing protein</fullName>
    </submittedName>
</protein>
<evidence type="ECO:0000259" key="2">
    <source>
        <dbReference type="Pfam" id="PF13761"/>
    </source>
</evidence>